<name>A0A391NRH2_9EUKA</name>
<protein>
    <submittedName>
        <fullName evidence="1">Uncharacterized protein</fullName>
    </submittedName>
</protein>
<keyword evidence="2" id="KW-1185">Reference proteome</keyword>
<organism evidence="1 2">
    <name type="scientific">Kipferlia bialata</name>
    <dbReference type="NCBI Taxonomy" id="797122"/>
    <lineage>
        <taxon>Eukaryota</taxon>
        <taxon>Metamonada</taxon>
        <taxon>Carpediemonas-like organisms</taxon>
        <taxon>Kipferlia</taxon>
    </lineage>
</organism>
<evidence type="ECO:0000313" key="1">
    <source>
        <dbReference type="EMBL" id="GCA63925.1"/>
    </source>
</evidence>
<dbReference type="EMBL" id="BDIP01005542">
    <property type="protein sequence ID" value="GCA63925.1"/>
    <property type="molecule type" value="Genomic_DNA"/>
</dbReference>
<gene>
    <name evidence="1" type="ORF">KIPB_012490</name>
</gene>
<dbReference type="AlphaFoldDB" id="A0A391NRH2"/>
<sequence length="284" mass="31817">MLSSGALQKVRVETPGEMLDDQLSTNHSANSFGVHLGDKAYIWHGRSLLFVLSLDTLQWTWHKIGRRGFDATKTSAMFVLDETIFILCGSDVYALDPEAKSLRWRLVLKGVPKGLRSHSITPAIVGDRAVFFTTSGMVAFGRPSPAGPSAYTWSECHEPGCCVKWRSDANSLIQVGQNLVSLGPTIAWNGTWQTVYRKGALAYDTVSGEYAVWDKRGSFVSAAWWAMFRPALTLEVKYHKSRYTSMRLDPALVYPDPALRWGILQHPIVEWPEVERLRREAGQD</sequence>
<dbReference type="SUPFAM" id="SSF117281">
    <property type="entry name" value="Kelch motif"/>
    <property type="match status" value="1"/>
</dbReference>
<reference evidence="1 2" key="1">
    <citation type="journal article" date="2018" name="PLoS ONE">
        <title>The draft genome of Kipferlia bialata reveals reductive genome evolution in fornicate parasites.</title>
        <authorList>
            <person name="Tanifuji G."/>
            <person name="Takabayashi S."/>
            <person name="Kume K."/>
            <person name="Takagi M."/>
            <person name="Nakayama T."/>
            <person name="Kamikawa R."/>
            <person name="Inagaki Y."/>
            <person name="Hashimoto T."/>
        </authorList>
    </citation>
    <scope>NUCLEOTIDE SEQUENCE [LARGE SCALE GENOMIC DNA]</scope>
    <source>
        <strain evidence="1">NY0173</strain>
    </source>
</reference>
<proteinExistence type="predicted"/>
<accession>A0A391NRH2</accession>
<dbReference type="InterPro" id="IPR015915">
    <property type="entry name" value="Kelch-typ_b-propeller"/>
</dbReference>
<evidence type="ECO:0000313" key="2">
    <source>
        <dbReference type="Proteomes" id="UP000265618"/>
    </source>
</evidence>
<dbReference type="Gene3D" id="2.120.10.80">
    <property type="entry name" value="Kelch-type beta propeller"/>
    <property type="match status" value="1"/>
</dbReference>
<dbReference type="Proteomes" id="UP000265618">
    <property type="component" value="Unassembled WGS sequence"/>
</dbReference>
<comment type="caution">
    <text evidence="1">The sequence shown here is derived from an EMBL/GenBank/DDBJ whole genome shotgun (WGS) entry which is preliminary data.</text>
</comment>